<dbReference type="PANTHER" id="PTHR35990:SF1">
    <property type="entry name" value="GAG1AT PROTEIN"/>
    <property type="match status" value="1"/>
</dbReference>
<keyword evidence="2" id="KW-0812">Transmembrane</keyword>
<dbReference type="Proteomes" id="UP001642487">
    <property type="component" value="Chromosome 1"/>
</dbReference>
<proteinExistence type="predicted"/>
<evidence type="ECO:0008006" key="5">
    <source>
        <dbReference type="Google" id="ProtNLM"/>
    </source>
</evidence>
<feature type="region of interest" description="Disordered" evidence="1">
    <location>
        <begin position="1"/>
        <end position="59"/>
    </location>
</feature>
<dbReference type="PANTHER" id="PTHR35990">
    <property type="entry name" value="GAG1AT PROTEIN"/>
    <property type="match status" value="1"/>
</dbReference>
<feature type="transmembrane region" description="Helical" evidence="2">
    <location>
        <begin position="78"/>
        <end position="96"/>
    </location>
</feature>
<evidence type="ECO:0000313" key="3">
    <source>
        <dbReference type="EMBL" id="CAK9310349.1"/>
    </source>
</evidence>
<keyword evidence="2" id="KW-1133">Transmembrane helix</keyword>
<sequence>MIQRKSNLVQSLDTKSPVTKRSQKFHGALSKTGRTYHFERQSAEKMSGEAKSGGGSGGGGGFRSRMEHYLYSGDKKHVAAGIVVIGIIFGIPWALMNRGSKHQSHQDYMERADKARSQRLSSAPISCIFPRPLLTLNEGKLYSSRYTYDCEINDGFLLFPFTSLST</sequence>
<accession>A0ABP0XQA5</accession>
<evidence type="ECO:0000313" key="4">
    <source>
        <dbReference type="Proteomes" id="UP001642487"/>
    </source>
</evidence>
<evidence type="ECO:0000256" key="2">
    <source>
        <dbReference type="SAM" id="Phobius"/>
    </source>
</evidence>
<gene>
    <name evidence="3" type="ORF">CITCOLO1_LOCUS1969</name>
</gene>
<keyword evidence="2" id="KW-0472">Membrane</keyword>
<name>A0ABP0XQA5_9ROSI</name>
<feature type="compositionally biased region" description="Basic and acidic residues" evidence="1">
    <location>
        <begin position="36"/>
        <end position="48"/>
    </location>
</feature>
<feature type="compositionally biased region" description="Polar residues" evidence="1">
    <location>
        <begin position="1"/>
        <end position="20"/>
    </location>
</feature>
<evidence type="ECO:0000256" key="1">
    <source>
        <dbReference type="SAM" id="MobiDB-lite"/>
    </source>
</evidence>
<protein>
    <recommendedName>
        <fullName evidence="5">GAG1At protein</fullName>
    </recommendedName>
</protein>
<keyword evidence="4" id="KW-1185">Reference proteome</keyword>
<organism evidence="3 4">
    <name type="scientific">Citrullus colocynthis</name>
    <name type="common">colocynth</name>
    <dbReference type="NCBI Taxonomy" id="252529"/>
    <lineage>
        <taxon>Eukaryota</taxon>
        <taxon>Viridiplantae</taxon>
        <taxon>Streptophyta</taxon>
        <taxon>Embryophyta</taxon>
        <taxon>Tracheophyta</taxon>
        <taxon>Spermatophyta</taxon>
        <taxon>Magnoliopsida</taxon>
        <taxon>eudicotyledons</taxon>
        <taxon>Gunneridae</taxon>
        <taxon>Pentapetalae</taxon>
        <taxon>rosids</taxon>
        <taxon>fabids</taxon>
        <taxon>Cucurbitales</taxon>
        <taxon>Cucurbitaceae</taxon>
        <taxon>Benincaseae</taxon>
        <taxon>Citrullus</taxon>
    </lineage>
</organism>
<dbReference type="EMBL" id="OZ021735">
    <property type="protein sequence ID" value="CAK9310349.1"/>
    <property type="molecule type" value="Genomic_DNA"/>
</dbReference>
<reference evidence="3 4" key="1">
    <citation type="submission" date="2024-03" db="EMBL/GenBank/DDBJ databases">
        <authorList>
            <person name="Gkanogiannis A."/>
            <person name="Becerra Lopez-Lavalle L."/>
        </authorList>
    </citation>
    <scope>NUCLEOTIDE SEQUENCE [LARGE SCALE GENOMIC DNA]</scope>
</reference>